<dbReference type="SUPFAM" id="SSF46785">
    <property type="entry name" value="Winged helix' DNA-binding domain"/>
    <property type="match status" value="1"/>
</dbReference>
<accession>A0A1I3ZPJ4</accession>
<protein>
    <submittedName>
        <fullName evidence="6">DNA-binding transcriptional regulator, LysR family</fullName>
    </submittedName>
</protein>
<dbReference type="Proteomes" id="UP000199598">
    <property type="component" value="Unassembled WGS sequence"/>
</dbReference>
<dbReference type="PANTHER" id="PTHR30427">
    <property type="entry name" value="TRANSCRIPTIONAL ACTIVATOR PROTEIN LYSR"/>
    <property type="match status" value="1"/>
</dbReference>
<evidence type="ECO:0000256" key="3">
    <source>
        <dbReference type="ARBA" id="ARBA00023125"/>
    </source>
</evidence>
<keyword evidence="3 6" id="KW-0238">DNA-binding</keyword>
<dbReference type="InterPro" id="IPR000847">
    <property type="entry name" value="LysR_HTH_N"/>
</dbReference>
<dbReference type="PANTHER" id="PTHR30427:SF1">
    <property type="entry name" value="TRANSCRIPTIONAL ACTIVATOR PROTEIN LYSR"/>
    <property type="match status" value="1"/>
</dbReference>
<keyword evidence="7" id="KW-1185">Reference proteome</keyword>
<gene>
    <name evidence="6" type="ORF">SAMN04488518_105192</name>
</gene>
<dbReference type="PRINTS" id="PR00039">
    <property type="entry name" value="HTHLYSR"/>
</dbReference>
<name>A0A1I3ZPJ4_9HYPH</name>
<evidence type="ECO:0000256" key="2">
    <source>
        <dbReference type="ARBA" id="ARBA00023015"/>
    </source>
</evidence>
<comment type="caution">
    <text evidence="6">The sequence shown here is derived from an EMBL/GenBank/DDBJ whole genome shotgun (WGS) entry which is preliminary data.</text>
</comment>
<dbReference type="RefSeq" id="WP_093519464.1">
    <property type="nucleotide sequence ID" value="NZ_FOSK01000005.1"/>
</dbReference>
<sequence>MNLSFRQLQAFREVMRTGSISEAARTLGRTQPAVSSLIANLEQELGIELFERQRGKLIRKPEAQFFLGEAEAILDRLARSTRTMREIGSLQQGRLNVAFMPASSQVLIPQLISEFVHDKPEVKVSLMMRGSNVIEEWVASQQYDVGLAETPAPNSALITHDFLLNCICALRSDDPLARKEVIEAKDLSGKPLATLPEMHPNCVSTRMAFDDQKAVFNQRFELRNFLPALKLVEDGLCYCICDPMTADGYLNTAREHSSLVFRPFAPKVVLAISILLPSQRPASALADAFGQKLLSAVTEIEKKQWGDFYGGPQ</sequence>
<dbReference type="Pfam" id="PF00126">
    <property type="entry name" value="HTH_1"/>
    <property type="match status" value="1"/>
</dbReference>
<evidence type="ECO:0000256" key="1">
    <source>
        <dbReference type="ARBA" id="ARBA00009437"/>
    </source>
</evidence>
<dbReference type="EMBL" id="FOSK01000005">
    <property type="protein sequence ID" value="SFK45923.1"/>
    <property type="molecule type" value="Genomic_DNA"/>
</dbReference>
<dbReference type="InterPro" id="IPR005119">
    <property type="entry name" value="LysR_subst-bd"/>
</dbReference>
<dbReference type="Gene3D" id="3.40.190.290">
    <property type="match status" value="1"/>
</dbReference>
<dbReference type="SUPFAM" id="SSF53850">
    <property type="entry name" value="Periplasmic binding protein-like II"/>
    <property type="match status" value="1"/>
</dbReference>
<feature type="domain" description="HTH lysR-type" evidence="5">
    <location>
        <begin position="1"/>
        <end position="57"/>
    </location>
</feature>
<keyword evidence="4" id="KW-0804">Transcription</keyword>
<reference evidence="6 7" key="1">
    <citation type="submission" date="2016-10" db="EMBL/GenBank/DDBJ databases">
        <authorList>
            <person name="Varghese N."/>
            <person name="Submissions S."/>
        </authorList>
    </citation>
    <scope>NUCLEOTIDE SEQUENCE [LARGE SCALE GENOMIC DNA]</scope>
    <source>
        <strain evidence="6 7">DSM 16392</strain>
    </source>
</reference>
<comment type="similarity">
    <text evidence="1">Belongs to the LysR transcriptional regulatory family.</text>
</comment>
<dbReference type="InterPro" id="IPR036390">
    <property type="entry name" value="WH_DNA-bd_sf"/>
</dbReference>
<proteinExistence type="inferred from homology"/>
<evidence type="ECO:0000313" key="6">
    <source>
        <dbReference type="EMBL" id="SFK45923.1"/>
    </source>
</evidence>
<organism evidence="6 7">
    <name type="scientific">Pseudovibrio ascidiaceicola</name>
    <dbReference type="NCBI Taxonomy" id="285279"/>
    <lineage>
        <taxon>Bacteria</taxon>
        <taxon>Pseudomonadati</taxon>
        <taxon>Pseudomonadota</taxon>
        <taxon>Alphaproteobacteria</taxon>
        <taxon>Hyphomicrobiales</taxon>
        <taxon>Stappiaceae</taxon>
        <taxon>Pseudovibrio</taxon>
    </lineage>
</organism>
<dbReference type="InterPro" id="IPR036388">
    <property type="entry name" value="WH-like_DNA-bd_sf"/>
</dbReference>
<dbReference type="Pfam" id="PF03466">
    <property type="entry name" value="LysR_substrate"/>
    <property type="match status" value="1"/>
</dbReference>
<evidence type="ECO:0000259" key="5">
    <source>
        <dbReference type="PROSITE" id="PS50931"/>
    </source>
</evidence>
<dbReference type="PROSITE" id="PS50931">
    <property type="entry name" value="HTH_LYSR"/>
    <property type="match status" value="1"/>
</dbReference>
<evidence type="ECO:0000313" key="7">
    <source>
        <dbReference type="Proteomes" id="UP000199598"/>
    </source>
</evidence>
<keyword evidence="2" id="KW-0805">Transcription regulation</keyword>
<evidence type="ECO:0000256" key="4">
    <source>
        <dbReference type="ARBA" id="ARBA00023163"/>
    </source>
</evidence>
<dbReference type="Gene3D" id="1.10.10.10">
    <property type="entry name" value="Winged helix-like DNA-binding domain superfamily/Winged helix DNA-binding domain"/>
    <property type="match status" value="1"/>
</dbReference>
<dbReference type="GO" id="GO:0003677">
    <property type="term" value="F:DNA binding"/>
    <property type="evidence" value="ECO:0007669"/>
    <property type="project" value="UniProtKB-KW"/>
</dbReference>